<keyword evidence="3" id="KW-1003">Cell membrane</keyword>
<dbReference type="SMART" id="SM01091">
    <property type="entry name" value="CorC_HlyC"/>
    <property type="match status" value="1"/>
</dbReference>
<keyword evidence="5 6" id="KW-0129">CBS domain</keyword>
<accession>A0ABU1T0L4</accession>
<organism evidence="9 10">
    <name type="scientific">Arcanobacterium hippocoleae</name>
    <dbReference type="NCBI Taxonomy" id="149017"/>
    <lineage>
        <taxon>Bacteria</taxon>
        <taxon>Bacillati</taxon>
        <taxon>Actinomycetota</taxon>
        <taxon>Actinomycetes</taxon>
        <taxon>Actinomycetales</taxon>
        <taxon>Actinomycetaceae</taxon>
        <taxon>Arcanobacterium</taxon>
    </lineage>
</organism>
<keyword evidence="7" id="KW-0812">Transmembrane</keyword>
<evidence type="ECO:0000313" key="9">
    <source>
        <dbReference type="EMBL" id="MDR6938916.1"/>
    </source>
</evidence>
<dbReference type="SMART" id="SM00116">
    <property type="entry name" value="CBS"/>
    <property type="match status" value="2"/>
</dbReference>
<keyword evidence="7" id="KW-1133">Transmembrane helix</keyword>
<keyword evidence="10" id="KW-1185">Reference proteome</keyword>
<dbReference type="InterPro" id="IPR000644">
    <property type="entry name" value="CBS_dom"/>
</dbReference>
<dbReference type="InterPro" id="IPR005170">
    <property type="entry name" value="Transptr-assoc_dom"/>
</dbReference>
<dbReference type="SUPFAM" id="SSF56176">
    <property type="entry name" value="FAD-binding/transporter-associated domain-like"/>
    <property type="match status" value="1"/>
</dbReference>
<name>A0ABU1T0L4_9ACTO</name>
<reference evidence="9 10" key="1">
    <citation type="submission" date="2023-07" db="EMBL/GenBank/DDBJ databases">
        <title>Sequencing the genomes of 1000 actinobacteria strains.</title>
        <authorList>
            <person name="Klenk H.-P."/>
        </authorList>
    </citation>
    <scope>NUCLEOTIDE SEQUENCE [LARGE SCALE GENOMIC DNA]</scope>
    <source>
        <strain evidence="9 10">DSM 15539</strain>
    </source>
</reference>
<evidence type="ECO:0000256" key="3">
    <source>
        <dbReference type="ARBA" id="ARBA00022475"/>
    </source>
</evidence>
<dbReference type="InterPro" id="IPR046342">
    <property type="entry name" value="CBS_dom_sf"/>
</dbReference>
<sequence>MHEIANIPFIILIIVAISALIISVYFRLVLVGLNRLTRSSVKEAIENNDAHHRLIEVLAHRPAAKTASHAIRVIFISLFAISLILILVDFISYAWLALLSAIGIILISYGLFNLLLPSEIAVRKPLKVVNGAFILLWPLTRLTSLFVRKHEPVDEEERETQNEDQIALMVERVSESEAIEDDERSLINSVFELSRTIVRAVMVPRTDMITINQDHTLDQAISLFSRSGFSRVPVIGDSADELLGVIYLKDTIQKVHRRPDSYRLSVTSVMRQPTFVPETMVADDLLHKMQATAVHMAIVVDEYGGIAGLITIEDLLEELVGEMVDEHDQAQAEVVALGDGVFRVPARMPIDDFGALFGKTIEDDDVDTVGGLLSKNLGRVPIVGSFVEIFGIHIEAERYEGRRKRIATVIASPAEETEAEDE</sequence>
<dbReference type="InterPro" id="IPR044751">
    <property type="entry name" value="Ion_transp-like_CBS"/>
</dbReference>
<evidence type="ECO:0000256" key="7">
    <source>
        <dbReference type="SAM" id="Phobius"/>
    </source>
</evidence>
<dbReference type="InterPro" id="IPR016169">
    <property type="entry name" value="FAD-bd_PCMH_sub2"/>
</dbReference>
<proteinExistence type="inferred from homology"/>
<evidence type="ECO:0000313" key="10">
    <source>
        <dbReference type="Proteomes" id="UP001266099"/>
    </source>
</evidence>
<dbReference type="PROSITE" id="PS51371">
    <property type="entry name" value="CBS"/>
    <property type="match status" value="2"/>
</dbReference>
<protein>
    <submittedName>
        <fullName evidence="9">CBS domain containing-hemolysin-like protein</fullName>
    </submittedName>
</protein>
<dbReference type="Proteomes" id="UP001266099">
    <property type="component" value="Unassembled WGS sequence"/>
</dbReference>
<feature type="domain" description="CBS" evidence="8">
    <location>
        <begin position="202"/>
        <end position="261"/>
    </location>
</feature>
<dbReference type="PANTHER" id="PTHR22777:SF32">
    <property type="entry name" value="UPF0053 INNER MEMBRANE PROTEIN YFJD"/>
    <property type="match status" value="1"/>
</dbReference>
<dbReference type="Gene3D" id="3.10.580.10">
    <property type="entry name" value="CBS-domain"/>
    <property type="match status" value="1"/>
</dbReference>
<comment type="subcellular location">
    <subcellularLocation>
        <location evidence="1">Cell membrane</location>
        <topology evidence="1">Multi-pass membrane protein</topology>
    </subcellularLocation>
</comment>
<dbReference type="Pfam" id="PF00571">
    <property type="entry name" value="CBS"/>
    <property type="match status" value="2"/>
</dbReference>
<feature type="transmembrane region" description="Helical" evidence="7">
    <location>
        <begin position="70"/>
        <end position="88"/>
    </location>
</feature>
<evidence type="ECO:0000256" key="4">
    <source>
        <dbReference type="ARBA" id="ARBA00022737"/>
    </source>
</evidence>
<feature type="domain" description="CBS" evidence="8">
    <location>
        <begin position="269"/>
        <end position="326"/>
    </location>
</feature>
<dbReference type="SUPFAM" id="SSF54631">
    <property type="entry name" value="CBS-domain pair"/>
    <property type="match status" value="1"/>
</dbReference>
<evidence type="ECO:0000256" key="6">
    <source>
        <dbReference type="PROSITE-ProRule" id="PRU00703"/>
    </source>
</evidence>
<dbReference type="CDD" id="cd04590">
    <property type="entry name" value="CBS_pair_CorC_HlyC_assoc"/>
    <property type="match status" value="1"/>
</dbReference>
<evidence type="ECO:0000256" key="1">
    <source>
        <dbReference type="ARBA" id="ARBA00004651"/>
    </source>
</evidence>
<keyword evidence="4" id="KW-0677">Repeat</keyword>
<comment type="caution">
    <text evidence="9">The sequence shown here is derived from an EMBL/GenBank/DDBJ whole genome shotgun (WGS) entry which is preliminary data.</text>
</comment>
<dbReference type="EMBL" id="JAVDUJ010000001">
    <property type="protein sequence ID" value="MDR6938916.1"/>
    <property type="molecule type" value="Genomic_DNA"/>
</dbReference>
<comment type="similarity">
    <text evidence="2">Belongs to the UPF0053 family.</text>
</comment>
<evidence type="ECO:0000256" key="5">
    <source>
        <dbReference type="ARBA" id="ARBA00023122"/>
    </source>
</evidence>
<evidence type="ECO:0000256" key="2">
    <source>
        <dbReference type="ARBA" id="ARBA00006337"/>
    </source>
</evidence>
<evidence type="ECO:0000259" key="8">
    <source>
        <dbReference type="PROSITE" id="PS51371"/>
    </source>
</evidence>
<dbReference type="Pfam" id="PF03471">
    <property type="entry name" value="CorC_HlyC"/>
    <property type="match status" value="1"/>
</dbReference>
<dbReference type="RefSeq" id="WP_309955114.1">
    <property type="nucleotide sequence ID" value="NZ_CP136414.1"/>
</dbReference>
<dbReference type="InterPro" id="IPR036318">
    <property type="entry name" value="FAD-bd_PCMH-like_sf"/>
</dbReference>
<gene>
    <name evidence="9" type="ORF">J2S36_000459</name>
</gene>
<keyword evidence="7" id="KW-0472">Membrane</keyword>
<feature type="transmembrane region" description="Helical" evidence="7">
    <location>
        <begin position="6"/>
        <end position="30"/>
    </location>
</feature>
<feature type="transmembrane region" description="Helical" evidence="7">
    <location>
        <begin position="94"/>
        <end position="116"/>
    </location>
</feature>
<dbReference type="Gene3D" id="3.30.465.10">
    <property type="match status" value="1"/>
</dbReference>
<dbReference type="PANTHER" id="PTHR22777">
    <property type="entry name" value="HEMOLYSIN-RELATED"/>
    <property type="match status" value="1"/>
</dbReference>